<dbReference type="EMBL" id="CZBU01000004">
    <property type="protein sequence ID" value="CUQ78466.1"/>
    <property type="molecule type" value="Genomic_DNA"/>
</dbReference>
<evidence type="ECO:0008006" key="3">
    <source>
        <dbReference type="Google" id="ProtNLM"/>
    </source>
</evidence>
<sequence>MIYDIVISYQAEIDLRGIFEYIAFELKSPENASGQLDRLEACILSCSIYSG</sequence>
<dbReference type="AlphaFoldDB" id="A0A174Z2T7"/>
<gene>
    <name evidence="1" type="ORF">ERS852490_02111</name>
</gene>
<proteinExistence type="predicted"/>
<accession>A0A174Z2T7</accession>
<reference evidence="1 2" key="1">
    <citation type="submission" date="2015-09" db="EMBL/GenBank/DDBJ databases">
        <authorList>
            <consortium name="Pathogen Informatics"/>
        </authorList>
    </citation>
    <scope>NUCLEOTIDE SEQUENCE [LARGE SCALE GENOMIC DNA]</scope>
    <source>
        <strain evidence="1 2">2789STDY5834875</strain>
    </source>
</reference>
<evidence type="ECO:0000313" key="1">
    <source>
        <dbReference type="EMBL" id="CUQ78466.1"/>
    </source>
</evidence>
<protein>
    <recommendedName>
        <fullName evidence="3">Type II toxin-antitoxin system RelE/ParE family toxin</fullName>
    </recommendedName>
</protein>
<organism evidence="1 2">
    <name type="scientific">Lachnospira eligens</name>
    <dbReference type="NCBI Taxonomy" id="39485"/>
    <lineage>
        <taxon>Bacteria</taxon>
        <taxon>Bacillati</taxon>
        <taxon>Bacillota</taxon>
        <taxon>Clostridia</taxon>
        <taxon>Lachnospirales</taxon>
        <taxon>Lachnospiraceae</taxon>
        <taxon>Lachnospira</taxon>
    </lineage>
</organism>
<evidence type="ECO:0000313" key="2">
    <source>
        <dbReference type="Proteomes" id="UP000095621"/>
    </source>
</evidence>
<dbReference type="Proteomes" id="UP000095621">
    <property type="component" value="Unassembled WGS sequence"/>
</dbReference>
<name>A0A174Z2T7_9FIRM</name>